<keyword evidence="7" id="KW-1185">Reference proteome</keyword>
<dbReference type="InterPro" id="IPR018499">
    <property type="entry name" value="Tetraspanin/Peripherin"/>
</dbReference>
<evidence type="ECO:0000256" key="2">
    <source>
        <dbReference type="ARBA" id="ARBA00022692"/>
    </source>
</evidence>
<evidence type="ECO:0000256" key="1">
    <source>
        <dbReference type="ARBA" id="ARBA00004141"/>
    </source>
</evidence>
<gene>
    <name evidence="6" type="ORF">CEUTPL_LOCUS7053</name>
</gene>
<evidence type="ECO:0000313" key="6">
    <source>
        <dbReference type="EMBL" id="CAG9766469.1"/>
    </source>
</evidence>
<dbReference type="Pfam" id="PF00335">
    <property type="entry name" value="Tetraspanin"/>
    <property type="match status" value="1"/>
</dbReference>
<dbReference type="Proteomes" id="UP001152799">
    <property type="component" value="Chromosome 3"/>
</dbReference>
<proteinExistence type="predicted"/>
<comment type="subcellular location">
    <subcellularLocation>
        <location evidence="1">Membrane</location>
        <topology evidence="1">Multi-pass membrane protein</topology>
    </subcellularLocation>
</comment>
<feature type="transmembrane region" description="Helical" evidence="5">
    <location>
        <begin position="128"/>
        <end position="153"/>
    </location>
</feature>
<dbReference type="EMBL" id="OU892279">
    <property type="protein sequence ID" value="CAG9766469.1"/>
    <property type="molecule type" value="Genomic_DNA"/>
</dbReference>
<evidence type="ECO:0000313" key="7">
    <source>
        <dbReference type="Proteomes" id="UP001152799"/>
    </source>
</evidence>
<dbReference type="GO" id="GO:0016020">
    <property type="term" value="C:membrane"/>
    <property type="evidence" value="ECO:0007669"/>
    <property type="project" value="UniProtKB-SubCell"/>
</dbReference>
<keyword evidence="2 5" id="KW-0812">Transmembrane</keyword>
<reference evidence="6" key="1">
    <citation type="submission" date="2022-01" db="EMBL/GenBank/DDBJ databases">
        <authorList>
            <person name="King R."/>
        </authorList>
    </citation>
    <scope>NUCLEOTIDE SEQUENCE</scope>
</reference>
<dbReference type="AlphaFoldDB" id="A0A9N9MK94"/>
<accession>A0A9N9MK94</accession>
<protein>
    <submittedName>
        <fullName evidence="6">Uncharacterized protein</fullName>
    </submittedName>
</protein>
<feature type="transmembrane region" description="Helical" evidence="5">
    <location>
        <begin position="12"/>
        <end position="31"/>
    </location>
</feature>
<organism evidence="6 7">
    <name type="scientific">Ceutorhynchus assimilis</name>
    <name type="common">cabbage seed weevil</name>
    <dbReference type="NCBI Taxonomy" id="467358"/>
    <lineage>
        <taxon>Eukaryota</taxon>
        <taxon>Metazoa</taxon>
        <taxon>Ecdysozoa</taxon>
        <taxon>Arthropoda</taxon>
        <taxon>Hexapoda</taxon>
        <taxon>Insecta</taxon>
        <taxon>Pterygota</taxon>
        <taxon>Neoptera</taxon>
        <taxon>Endopterygota</taxon>
        <taxon>Coleoptera</taxon>
        <taxon>Polyphaga</taxon>
        <taxon>Cucujiformia</taxon>
        <taxon>Curculionidae</taxon>
        <taxon>Ceutorhynchinae</taxon>
        <taxon>Ceutorhynchus</taxon>
    </lineage>
</organism>
<sequence length="176" mass="19062">MDNTDARTCIKVMIIVTCTFYILGGLGYLGSGADMVTKSSDDVEPNSLEKSAGIGAIIGGFIMIIVGIVGCCGSIMNNKPLLIIFASLMIVDAVIMLGLGITAIIFSTKTDDQERFQSNKKSTKDSSILTMGIICLLLAIYSIFLGIMVIYLAKIVRPGTQYYTYAYPRQPMPIYN</sequence>
<evidence type="ECO:0000256" key="3">
    <source>
        <dbReference type="ARBA" id="ARBA00022989"/>
    </source>
</evidence>
<name>A0A9N9MK94_9CUCU</name>
<evidence type="ECO:0000256" key="5">
    <source>
        <dbReference type="SAM" id="Phobius"/>
    </source>
</evidence>
<evidence type="ECO:0000256" key="4">
    <source>
        <dbReference type="ARBA" id="ARBA00023136"/>
    </source>
</evidence>
<feature type="transmembrane region" description="Helical" evidence="5">
    <location>
        <begin position="82"/>
        <end position="108"/>
    </location>
</feature>
<keyword evidence="4 5" id="KW-0472">Membrane</keyword>
<keyword evidence="3 5" id="KW-1133">Transmembrane helix</keyword>
<feature type="transmembrane region" description="Helical" evidence="5">
    <location>
        <begin position="51"/>
        <end position="75"/>
    </location>
</feature>